<comment type="similarity">
    <text evidence="1">Belongs to the TRAFAC class TrmE-Era-EngA-EngB-Septin-like GTPase superfamily. AIG1/Toc34/Toc159-like paraseptin GTPase family. IAN subfamily.</text>
</comment>
<name>A0A9W3BC56_BIOGL</name>
<gene>
    <name evidence="6" type="primary">LOC106079142</name>
</gene>
<dbReference type="Proteomes" id="UP001165740">
    <property type="component" value="Chromosome 9"/>
</dbReference>
<accession>A0A9W3BC56</accession>
<dbReference type="GeneID" id="106079142"/>
<dbReference type="InterPro" id="IPR027417">
    <property type="entry name" value="P-loop_NTPase"/>
</dbReference>
<dbReference type="OMA" id="IACHERK"/>
<keyword evidence="3" id="KW-0342">GTP-binding</keyword>
<evidence type="ECO:0000256" key="3">
    <source>
        <dbReference type="ARBA" id="ARBA00023134"/>
    </source>
</evidence>
<sequence length="305" mass="34961">MSSLTNKDIAVILLGKTGYGKSTTGNTILDSDKFEVGVTHTTASITKLIDHGTSIINGCKWTVYDTPGLVDVEKSELESIQNAVDDMSRLMIACHERKQINIVFILVYDIINKFSKEDKKTFDALESLFGNKNFWKRCVLVLTKLDVLDTPFDEWLSKQTGFFNELVEKCGNNVVPVCNKETKEEQKTLKRSSREKLLKVILELGSSEPSYTFDEFKSFEKLRKDVILQYELPSLETKYNEKINRIKEERLKVRSKSQREAVLQKIAILKDRIVDKDNGTGRLRTYIESLDYEIESIPNPRCVIL</sequence>
<keyword evidence="5" id="KW-1185">Reference proteome</keyword>
<organism evidence="5 6">
    <name type="scientific">Biomphalaria glabrata</name>
    <name type="common">Bloodfluke planorb</name>
    <name type="synonym">Freshwater snail</name>
    <dbReference type="NCBI Taxonomy" id="6526"/>
    <lineage>
        <taxon>Eukaryota</taxon>
        <taxon>Metazoa</taxon>
        <taxon>Spiralia</taxon>
        <taxon>Lophotrochozoa</taxon>
        <taxon>Mollusca</taxon>
        <taxon>Gastropoda</taxon>
        <taxon>Heterobranchia</taxon>
        <taxon>Euthyneura</taxon>
        <taxon>Panpulmonata</taxon>
        <taxon>Hygrophila</taxon>
        <taxon>Lymnaeoidea</taxon>
        <taxon>Planorbidae</taxon>
        <taxon>Biomphalaria</taxon>
    </lineage>
</organism>
<dbReference type="InterPro" id="IPR006703">
    <property type="entry name" value="G_AIG1"/>
</dbReference>
<dbReference type="PROSITE" id="PS51720">
    <property type="entry name" value="G_AIG1"/>
    <property type="match status" value="1"/>
</dbReference>
<dbReference type="InterPro" id="IPR045058">
    <property type="entry name" value="GIMA/IAN/Toc"/>
</dbReference>
<evidence type="ECO:0000313" key="5">
    <source>
        <dbReference type="Proteomes" id="UP001165740"/>
    </source>
</evidence>
<dbReference type="AlphaFoldDB" id="A0A9W3BC56"/>
<dbReference type="RefSeq" id="XP_055897033.1">
    <property type="nucleotide sequence ID" value="XM_056041058.1"/>
</dbReference>
<proteinExistence type="inferred from homology"/>
<feature type="domain" description="AIG1-type G" evidence="4">
    <location>
        <begin position="6"/>
        <end position="220"/>
    </location>
</feature>
<evidence type="ECO:0000256" key="1">
    <source>
        <dbReference type="ARBA" id="ARBA00008535"/>
    </source>
</evidence>
<dbReference type="Gene3D" id="3.40.50.300">
    <property type="entry name" value="P-loop containing nucleotide triphosphate hydrolases"/>
    <property type="match status" value="1"/>
</dbReference>
<dbReference type="PANTHER" id="PTHR10903:SF184">
    <property type="entry name" value="GTP-BINDING PROTEIN A"/>
    <property type="match status" value="1"/>
</dbReference>
<dbReference type="SUPFAM" id="SSF52540">
    <property type="entry name" value="P-loop containing nucleoside triphosphate hydrolases"/>
    <property type="match status" value="1"/>
</dbReference>
<keyword evidence="2" id="KW-0547">Nucleotide-binding</keyword>
<evidence type="ECO:0000256" key="2">
    <source>
        <dbReference type="ARBA" id="ARBA00022741"/>
    </source>
</evidence>
<protein>
    <submittedName>
        <fullName evidence="6">GTPase IMAP family member 7-like isoform X3</fullName>
    </submittedName>
</protein>
<evidence type="ECO:0000313" key="6">
    <source>
        <dbReference type="RefSeq" id="XP_055897033.1"/>
    </source>
</evidence>
<reference evidence="6" key="1">
    <citation type="submission" date="2025-08" db="UniProtKB">
        <authorList>
            <consortium name="RefSeq"/>
        </authorList>
    </citation>
    <scope>IDENTIFICATION</scope>
</reference>
<evidence type="ECO:0000259" key="4">
    <source>
        <dbReference type="PROSITE" id="PS51720"/>
    </source>
</evidence>
<dbReference type="PANTHER" id="PTHR10903">
    <property type="entry name" value="GTPASE, IMAP FAMILY MEMBER-RELATED"/>
    <property type="match status" value="1"/>
</dbReference>
<dbReference type="Pfam" id="PF04548">
    <property type="entry name" value="AIG1"/>
    <property type="match status" value="1"/>
</dbReference>
<dbReference type="GO" id="GO:0005525">
    <property type="term" value="F:GTP binding"/>
    <property type="evidence" value="ECO:0007669"/>
    <property type="project" value="UniProtKB-KW"/>
</dbReference>